<protein>
    <submittedName>
        <fullName evidence="2">Uncharacterized protein</fullName>
    </submittedName>
</protein>
<organism evidence="2 3">
    <name type="scientific">Colletotrichum zoysiae</name>
    <dbReference type="NCBI Taxonomy" id="1216348"/>
    <lineage>
        <taxon>Eukaryota</taxon>
        <taxon>Fungi</taxon>
        <taxon>Dikarya</taxon>
        <taxon>Ascomycota</taxon>
        <taxon>Pezizomycotina</taxon>
        <taxon>Sordariomycetes</taxon>
        <taxon>Hypocreomycetidae</taxon>
        <taxon>Glomerellales</taxon>
        <taxon>Glomerellaceae</taxon>
        <taxon>Colletotrichum</taxon>
        <taxon>Colletotrichum graminicola species complex</taxon>
    </lineage>
</organism>
<keyword evidence="1" id="KW-0812">Transmembrane</keyword>
<comment type="caution">
    <text evidence="2">The sequence shown here is derived from an EMBL/GenBank/DDBJ whole genome shotgun (WGS) entry which is preliminary data.</text>
</comment>
<feature type="transmembrane region" description="Helical" evidence="1">
    <location>
        <begin position="18"/>
        <end position="43"/>
    </location>
</feature>
<evidence type="ECO:0000313" key="2">
    <source>
        <dbReference type="EMBL" id="KAK2028974.1"/>
    </source>
</evidence>
<sequence>MAYAVEYTVKAPCSVVNTIYPCVYVAAFTCAAAGEVLFLWSIVPTRSLTRLIMPSAPTSTPSELLRMIRMSP</sequence>
<gene>
    <name evidence="2" type="ORF">LX32DRAFT_639487</name>
</gene>
<name>A0AAD9HJ34_9PEZI</name>
<evidence type="ECO:0000313" key="3">
    <source>
        <dbReference type="Proteomes" id="UP001232148"/>
    </source>
</evidence>
<dbReference type="Proteomes" id="UP001232148">
    <property type="component" value="Unassembled WGS sequence"/>
</dbReference>
<evidence type="ECO:0000256" key="1">
    <source>
        <dbReference type="SAM" id="Phobius"/>
    </source>
</evidence>
<dbReference type="EMBL" id="MU842870">
    <property type="protein sequence ID" value="KAK2028974.1"/>
    <property type="molecule type" value="Genomic_DNA"/>
</dbReference>
<accession>A0AAD9HJ34</accession>
<reference evidence="2" key="1">
    <citation type="submission" date="2021-06" db="EMBL/GenBank/DDBJ databases">
        <title>Comparative genomics, transcriptomics and evolutionary studies reveal genomic signatures of adaptation to plant cell wall in hemibiotrophic fungi.</title>
        <authorList>
            <consortium name="DOE Joint Genome Institute"/>
            <person name="Baroncelli R."/>
            <person name="Diaz J.F."/>
            <person name="Benocci T."/>
            <person name="Peng M."/>
            <person name="Battaglia E."/>
            <person name="Haridas S."/>
            <person name="Andreopoulos W."/>
            <person name="Labutti K."/>
            <person name="Pangilinan J."/>
            <person name="Floch G.L."/>
            <person name="Makela M.R."/>
            <person name="Henrissat B."/>
            <person name="Grigoriev I.V."/>
            <person name="Crouch J.A."/>
            <person name="De Vries R.P."/>
            <person name="Sukno S.A."/>
            <person name="Thon M.R."/>
        </authorList>
    </citation>
    <scope>NUCLEOTIDE SEQUENCE</scope>
    <source>
        <strain evidence="2">MAFF235873</strain>
    </source>
</reference>
<keyword evidence="3" id="KW-1185">Reference proteome</keyword>
<keyword evidence="1" id="KW-1133">Transmembrane helix</keyword>
<keyword evidence="1" id="KW-0472">Membrane</keyword>
<proteinExistence type="predicted"/>
<dbReference type="AlphaFoldDB" id="A0AAD9HJ34"/>